<sequence length="233" mass="27135">MKIKNKRESKVIIIACICTVIIVLGFSLMQGSIKSKKSEYVEVKSEIKNIELTKDDYELIRIDEKDNENIFIVLEKRNLTPKELAYLVNELGKKSSGKFKVYLFTDKEKSNDFEYRIDQIQTVAKPIDSNKIEIRKYYKVDKEVKDKPKHYTIKDIKEKDGNTFIEINLNSITNPEKAIGQIKFLGDNIRSLNHNKDLGTLYIKAYFDEKASLSWNYTSENKNLIIHNQIIDA</sequence>
<evidence type="ECO:0000313" key="2">
    <source>
        <dbReference type="EMBL" id="CEJ74673.1"/>
    </source>
</evidence>
<gene>
    <name evidence="2" type="ORF">ATCC9714_25611</name>
</gene>
<evidence type="ECO:0008006" key="4">
    <source>
        <dbReference type="Google" id="ProtNLM"/>
    </source>
</evidence>
<evidence type="ECO:0000256" key="1">
    <source>
        <dbReference type="SAM" id="Phobius"/>
    </source>
</evidence>
<evidence type="ECO:0000313" key="3">
    <source>
        <dbReference type="Proteomes" id="UP000032811"/>
    </source>
</evidence>
<dbReference type="Proteomes" id="UP000032811">
    <property type="component" value="Chromosome 1"/>
</dbReference>
<name>A0ABM9RRI8_PARSO</name>
<accession>A0ABM9RRI8</accession>
<keyword evidence="1" id="KW-1133">Transmembrane helix</keyword>
<keyword evidence="1" id="KW-0812">Transmembrane</keyword>
<keyword evidence="3" id="KW-1185">Reference proteome</keyword>
<organism evidence="2 3">
    <name type="scientific">Paraclostridium sordellii</name>
    <name type="common">Clostridium sordellii</name>
    <dbReference type="NCBI Taxonomy" id="1505"/>
    <lineage>
        <taxon>Bacteria</taxon>
        <taxon>Bacillati</taxon>
        <taxon>Bacillota</taxon>
        <taxon>Clostridia</taxon>
        <taxon>Peptostreptococcales</taxon>
        <taxon>Peptostreptococcaceae</taxon>
        <taxon>Paraclostridium</taxon>
    </lineage>
</organism>
<protein>
    <recommendedName>
        <fullName evidence="4">Lipoprotein</fullName>
    </recommendedName>
</protein>
<keyword evidence="1" id="KW-0472">Membrane</keyword>
<reference evidence="2 3" key="1">
    <citation type="submission" date="2014-11" db="EMBL/GenBank/DDBJ databases">
        <authorList>
            <person name="Aslett M.A."/>
            <person name="De Silva N."/>
        </authorList>
    </citation>
    <scope>NUCLEOTIDE SEQUENCE [LARGE SCALE GENOMIC DNA]</scope>
    <source>
        <strain evidence="2 3">ATCC9714</strain>
    </source>
</reference>
<dbReference type="RefSeq" id="WP_054630195.1">
    <property type="nucleotide sequence ID" value="NZ_CDLJ01000014.1"/>
</dbReference>
<proteinExistence type="predicted"/>
<dbReference type="EMBL" id="LN679998">
    <property type="protein sequence ID" value="CEJ74673.1"/>
    <property type="molecule type" value="Genomic_DNA"/>
</dbReference>
<feature type="transmembrane region" description="Helical" evidence="1">
    <location>
        <begin position="12"/>
        <end position="29"/>
    </location>
</feature>
<dbReference type="GeneID" id="97538387"/>